<dbReference type="STRING" id="487184.SAMN05216421_2066"/>
<dbReference type="Pfam" id="PF01230">
    <property type="entry name" value="HIT"/>
    <property type="match status" value="1"/>
</dbReference>
<dbReference type="InterPro" id="IPR011146">
    <property type="entry name" value="HIT-like"/>
</dbReference>
<reference evidence="4" key="1">
    <citation type="submission" date="2016-10" db="EMBL/GenBank/DDBJ databases">
        <authorList>
            <person name="Varghese N."/>
            <person name="Submissions S."/>
        </authorList>
    </citation>
    <scope>NUCLEOTIDE SEQUENCE [LARGE SCALE GENOMIC DNA]</scope>
    <source>
        <strain evidence="4">NRRL B-51270</strain>
    </source>
</reference>
<protein>
    <submittedName>
        <fullName evidence="3">Diadenosine tetraphosphate (Ap4A) hydrolase</fullName>
    </submittedName>
</protein>
<dbReference type="OrthoDB" id="9799145at2"/>
<dbReference type="Gene3D" id="3.30.428.10">
    <property type="entry name" value="HIT-like"/>
    <property type="match status" value="1"/>
</dbReference>
<evidence type="ECO:0000259" key="2">
    <source>
        <dbReference type="PROSITE" id="PS51084"/>
    </source>
</evidence>
<proteinExistence type="predicted"/>
<evidence type="ECO:0000313" key="3">
    <source>
        <dbReference type="EMBL" id="SDS72483.1"/>
    </source>
</evidence>
<dbReference type="GO" id="GO:0016787">
    <property type="term" value="F:hydrolase activity"/>
    <property type="evidence" value="ECO:0007669"/>
    <property type="project" value="UniProtKB-KW"/>
</dbReference>
<accession>A0A1H1UJ46</accession>
<dbReference type="EMBL" id="LT629736">
    <property type="protein sequence ID" value="SDS72483.1"/>
    <property type="molecule type" value="Genomic_DNA"/>
</dbReference>
<evidence type="ECO:0000313" key="4">
    <source>
        <dbReference type="Proteomes" id="UP000243207"/>
    </source>
</evidence>
<dbReference type="InterPro" id="IPR026026">
    <property type="entry name" value="HIT_Hint"/>
</dbReference>
<keyword evidence="4" id="KW-1185">Reference proteome</keyword>
<comment type="caution">
    <text evidence="1">Lacks conserved residue(s) required for the propagation of feature annotation.</text>
</comment>
<keyword evidence="3" id="KW-0378">Hydrolase</keyword>
<dbReference type="PROSITE" id="PS51084">
    <property type="entry name" value="HIT_2"/>
    <property type="match status" value="1"/>
</dbReference>
<sequence length="143" mass="16342">MFELHPQLAQDCITVGDLPLSRVLLTNDAQYPWLILVPRREDVTEIFELSEGDQRQLHTETTAVAHALKDAFGADKMNIAALGNMVSQLHVHVIVRYRGDISWPAPVWGKFPAVHYTDEARQQRLDTLRAVFDKDFNFTEVEL</sequence>
<organism evidence="3 4">
    <name type="scientific">Halopseudomonas xinjiangensis</name>
    <dbReference type="NCBI Taxonomy" id="487184"/>
    <lineage>
        <taxon>Bacteria</taxon>
        <taxon>Pseudomonadati</taxon>
        <taxon>Pseudomonadota</taxon>
        <taxon>Gammaproteobacteria</taxon>
        <taxon>Pseudomonadales</taxon>
        <taxon>Pseudomonadaceae</taxon>
        <taxon>Halopseudomonas</taxon>
    </lineage>
</organism>
<dbReference type="PIRSF" id="PIRSF000714">
    <property type="entry name" value="HIT"/>
    <property type="match status" value="1"/>
</dbReference>
<dbReference type="Proteomes" id="UP000243207">
    <property type="component" value="Chromosome I"/>
</dbReference>
<dbReference type="AlphaFoldDB" id="A0A1H1UJ46"/>
<dbReference type="SUPFAM" id="SSF54197">
    <property type="entry name" value="HIT-like"/>
    <property type="match status" value="1"/>
</dbReference>
<dbReference type="InterPro" id="IPR036265">
    <property type="entry name" value="HIT-like_sf"/>
</dbReference>
<evidence type="ECO:0000256" key="1">
    <source>
        <dbReference type="PROSITE-ProRule" id="PRU00464"/>
    </source>
</evidence>
<dbReference type="RefSeq" id="WP_093394150.1">
    <property type="nucleotide sequence ID" value="NZ_LT629736.1"/>
</dbReference>
<feature type="domain" description="HIT" evidence="2">
    <location>
        <begin position="34"/>
        <end position="103"/>
    </location>
</feature>
<name>A0A1H1UJ46_9GAMM</name>
<gene>
    <name evidence="3" type="ORF">SAMN05216421_2066</name>
</gene>